<reference evidence="8 9" key="1">
    <citation type="submission" date="2016-10" db="EMBL/GenBank/DDBJ databases">
        <authorList>
            <person name="de Groot N.N."/>
        </authorList>
    </citation>
    <scope>NUCLEOTIDE SEQUENCE [LARGE SCALE GENOMIC DNA]</scope>
    <source>
        <strain evidence="8 9">CGMCC 4.6858</strain>
    </source>
</reference>
<dbReference type="PANTHER" id="PTHR42715:SF10">
    <property type="entry name" value="BETA-GLUCOSIDASE"/>
    <property type="match status" value="1"/>
</dbReference>
<dbReference type="InterPro" id="IPR019800">
    <property type="entry name" value="Glyco_hydro_3_AS"/>
</dbReference>
<evidence type="ECO:0000256" key="4">
    <source>
        <dbReference type="ARBA" id="ARBA00058905"/>
    </source>
</evidence>
<comment type="similarity">
    <text evidence="1 6">Belongs to the glycosyl hydrolase 3 family.</text>
</comment>
<dbReference type="GO" id="GO:0005975">
    <property type="term" value="P:carbohydrate metabolic process"/>
    <property type="evidence" value="ECO:0007669"/>
    <property type="project" value="InterPro"/>
</dbReference>
<dbReference type="Pfam" id="PF14310">
    <property type="entry name" value="Fn3-like"/>
    <property type="match status" value="1"/>
</dbReference>
<feature type="domain" description="Fibronectin type III-like" evidence="7">
    <location>
        <begin position="556"/>
        <end position="626"/>
    </location>
</feature>
<dbReference type="EMBL" id="FMZM01000006">
    <property type="protein sequence ID" value="SDD20007.1"/>
    <property type="molecule type" value="Genomic_DNA"/>
</dbReference>
<keyword evidence="2 6" id="KW-0378">Hydrolase</keyword>
<dbReference type="InterPro" id="IPR013783">
    <property type="entry name" value="Ig-like_fold"/>
</dbReference>
<evidence type="ECO:0000256" key="6">
    <source>
        <dbReference type="RuleBase" id="RU361161"/>
    </source>
</evidence>
<evidence type="ECO:0000256" key="1">
    <source>
        <dbReference type="ARBA" id="ARBA00005336"/>
    </source>
</evidence>
<accession>A0A1G6SUX2</accession>
<evidence type="ECO:0000313" key="9">
    <source>
        <dbReference type="Proteomes" id="UP000199034"/>
    </source>
</evidence>
<organism evidence="8 9">
    <name type="scientific">Nocardioides lianchengensis</name>
    <dbReference type="NCBI Taxonomy" id="1045774"/>
    <lineage>
        <taxon>Bacteria</taxon>
        <taxon>Bacillati</taxon>
        <taxon>Actinomycetota</taxon>
        <taxon>Actinomycetes</taxon>
        <taxon>Propionibacteriales</taxon>
        <taxon>Nocardioidaceae</taxon>
        <taxon>Nocardioides</taxon>
    </lineage>
</organism>
<dbReference type="PANTHER" id="PTHR42715">
    <property type="entry name" value="BETA-GLUCOSIDASE"/>
    <property type="match status" value="1"/>
</dbReference>
<dbReference type="SUPFAM" id="SSF52279">
    <property type="entry name" value="Beta-D-glucan exohydrolase, C-terminal domain"/>
    <property type="match status" value="1"/>
</dbReference>
<keyword evidence="9" id="KW-1185">Reference proteome</keyword>
<dbReference type="RefSeq" id="WP_090856653.1">
    <property type="nucleotide sequence ID" value="NZ_FMZM01000006.1"/>
</dbReference>
<keyword evidence="3" id="KW-0119">Carbohydrate metabolism</keyword>
<dbReference type="InterPro" id="IPR050288">
    <property type="entry name" value="Cellulose_deg_GH3"/>
</dbReference>
<evidence type="ECO:0000313" key="8">
    <source>
        <dbReference type="EMBL" id="SDD20007.1"/>
    </source>
</evidence>
<dbReference type="Proteomes" id="UP000199034">
    <property type="component" value="Unassembled WGS sequence"/>
</dbReference>
<dbReference type="FunFam" id="2.60.40.10:FF:000495">
    <property type="entry name" value="Periplasmic beta-glucosidase"/>
    <property type="match status" value="1"/>
</dbReference>
<dbReference type="InterPro" id="IPR036881">
    <property type="entry name" value="Glyco_hydro_3_C_sf"/>
</dbReference>
<comment type="function">
    <text evidence="4">Catalyzes the hydrolysis of a non-reducing terminal alpha-L-arabinopyranosidic linkage in ginsenoside Rb2 (alpha-L-arabinopyranosyl-(1-&gt;6)-alpha-D-glucopyranosyl) to release alpha-D-glucopyranosyl (Rd). It is not able to hydrolyze alpha-L-arabinofuranosyl-(1-&gt;6)-alpha-D-glucopyranosyl (Rc).</text>
</comment>
<dbReference type="Gene3D" id="3.40.50.1700">
    <property type="entry name" value="Glycoside hydrolase family 3 C-terminal domain"/>
    <property type="match status" value="2"/>
</dbReference>
<evidence type="ECO:0000256" key="5">
    <source>
        <dbReference type="ARBA" id="ARBA00074219"/>
    </source>
</evidence>
<proteinExistence type="inferred from homology"/>
<dbReference type="InterPro" id="IPR002772">
    <property type="entry name" value="Glyco_hydro_3_C"/>
</dbReference>
<dbReference type="SMART" id="SM01217">
    <property type="entry name" value="Fn3_like"/>
    <property type="match status" value="1"/>
</dbReference>
<evidence type="ECO:0000256" key="3">
    <source>
        <dbReference type="ARBA" id="ARBA00023277"/>
    </source>
</evidence>
<dbReference type="InterPro" id="IPR036962">
    <property type="entry name" value="Glyco_hydro_3_N_sf"/>
</dbReference>
<gene>
    <name evidence="8" type="ORF">SAMN05421872_106269</name>
</gene>
<dbReference type="PROSITE" id="PS00775">
    <property type="entry name" value="GLYCOSYL_HYDROL_F3"/>
    <property type="match status" value="1"/>
</dbReference>
<dbReference type="GO" id="GO:0008422">
    <property type="term" value="F:beta-glucosidase activity"/>
    <property type="evidence" value="ECO:0007669"/>
    <property type="project" value="UniProtKB-ARBA"/>
</dbReference>
<dbReference type="InterPro" id="IPR001764">
    <property type="entry name" value="Glyco_hydro_3_N"/>
</dbReference>
<protein>
    <recommendedName>
        <fullName evidence="5">Exo-alpha-(1-&gt;6)-L-arabinopyranosidase</fullName>
    </recommendedName>
</protein>
<dbReference type="PRINTS" id="PR00133">
    <property type="entry name" value="GLHYDRLASE3"/>
</dbReference>
<evidence type="ECO:0000259" key="7">
    <source>
        <dbReference type="SMART" id="SM01217"/>
    </source>
</evidence>
<keyword evidence="6" id="KW-0326">Glycosidase</keyword>
<sequence>MIPSVRASDLSLREQVRLLSGHDEWRTEKVDGAGPAMLSDGPHGLRVQPEGGDHLGFGDSVPATCFPPAATLACTWDDARAREVGAAIGLEARALGVDVVLGPGLNIKRHPLGGRNFEYFSEDPLLTGHLATAMVEGIQSRGVGACLKHFAVNNQESHRFVVDAIVDERTLRELYLAGFEHAVRVSRPWTVMASYNSVNGEHATEHHQLLTTILREEWGFDGLVMSDWGAVSDRTRGIAAGMDLEMPTSRGLFDRDVCEAVESGVLPAAAVETSAQRVLDLLARCPTGERPELPIAAHDALARRVAAEATVVLENDGLLPLAPGLSVALLGDFAARPRYQGSGSSLVTPTRLTTAREALTARGVTLVDDPATADVAVVLVGLPPTHESEGFDRPGLDLPPEHDALVEQVSAANPRTVVVLSAGGPVRLPWHDRVAAVLTGHLGGQATGAALADVLYGDVEPAGRLAESWPAALADVASDPWFPGHPHQVEHREGLFVGYRHHTTADVAPAYPFGHGLGYVRPDWSAATVDRDVLTAGETLSVTVTVTNRTDRAASDVVQVYLHDRTGVVLRPRRELTAYARVRLVPGESRRVELEVPARAFAFYDVERGDWATPSGRYDVEVARSSAEVVATLTVQVTGGVDSAPELADTPPVATTDAAFARRLGRPVPVPRALRPFTRESTVGELATTRVGRLLRRALIAAAPLNQAAGDDETLRLMLERSLEELPLRSVAIFSGGKLRWPAVDALLALVNGRPWAVPSALRGRRRDVKTPLA</sequence>
<dbReference type="Pfam" id="PF00933">
    <property type="entry name" value="Glyco_hydro_3"/>
    <property type="match status" value="1"/>
</dbReference>
<dbReference type="InterPro" id="IPR017853">
    <property type="entry name" value="GH"/>
</dbReference>
<dbReference type="SUPFAM" id="SSF51445">
    <property type="entry name" value="(Trans)glycosidases"/>
    <property type="match status" value="1"/>
</dbReference>
<dbReference type="OrthoDB" id="9803863at2"/>
<evidence type="ECO:0000256" key="2">
    <source>
        <dbReference type="ARBA" id="ARBA00022801"/>
    </source>
</evidence>
<dbReference type="AlphaFoldDB" id="A0A1G6SUX2"/>
<name>A0A1G6SUX2_9ACTN</name>
<dbReference type="STRING" id="1045774.SAMN05421872_106269"/>
<dbReference type="Gene3D" id="3.20.20.300">
    <property type="entry name" value="Glycoside hydrolase, family 3, N-terminal domain"/>
    <property type="match status" value="2"/>
</dbReference>
<dbReference type="Pfam" id="PF01915">
    <property type="entry name" value="Glyco_hydro_3_C"/>
    <property type="match status" value="1"/>
</dbReference>
<dbReference type="InterPro" id="IPR026891">
    <property type="entry name" value="Fn3-like"/>
</dbReference>
<dbReference type="Gene3D" id="2.60.40.10">
    <property type="entry name" value="Immunoglobulins"/>
    <property type="match status" value="1"/>
</dbReference>